<keyword evidence="1" id="KW-1133">Transmembrane helix</keyword>
<evidence type="ECO:0000313" key="2">
    <source>
        <dbReference type="EMBL" id="CEM40186.1"/>
    </source>
</evidence>
<dbReference type="AlphaFoldDB" id="A0A0G4H8I2"/>
<keyword evidence="1" id="KW-0812">Transmembrane</keyword>
<evidence type="ECO:0000256" key="1">
    <source>
        <dbReference type="SAM" id="Phobius"/>
    </source>
</evidence>
<sequence length="99" mass="11574">MWNFVAFCVPVGVVLLMMLLSSVSFLERAAQRVSTAKISLGSVAIRFVSLVLILVGCAFAFETHKLVRMNHYRAEHREEMSVEQEDRWKAELWRHHRNW</sequence>
<name>A0A0G4H8I2_9ALVE</name>
<feature type="transmembrane region" description="Helical" evidence="1">
    <location>
        <begin position="38"/>
        <end position="61"/>
    </location>
</feature>
<dbReference type="VEuPathDB" id="CryptoDB:Cvel_25118"/>
<proteinExistence type="predicted"/>
<accession>A0A0G4H8I2</accession>
<reference evidence="2" key="1">
    <citation type="submission" date="2014-11" db="EMBL/GenBank/DDBJ databases">
        <authorList>
            <person name="Otto D Thomas"/>
            <person name="Naeem Raeece"/>
        </authorList>
    </citation>
    <scope>NUCLEOTIDE SEQUENCE</scope>
</reference>
<keyword evidence="1" id="KW-0472">Membrane</keyword>
<dbReference type="EMBL" id="CDMZ01001988">
    <property type="protein sequence ID" value="CEM40186.1"/>
    <property type="molecule type" value="Genomic_DNA"/>
</dbReference>
<gene>
    <name evidence="2" type="ORF">Cvel_25118</name>
</gene>
<organism evidence="2">
    <name type="scientific">Chromera velia CCMP2878</name>
    <dbReference type="NCBI Taxonomy" id="1169474"/>
    <lineage>
        <taxon>Eukaryota</taxon>
        <taxon>Sar</taxon>
        <taxon>Alveolata</taxon>
        <taxon>Colpodellida</taxon>
        <taxon>Chromeraceae</taxon>
        <taxon>Chromera</taxon>
    </lineage>
</organism>
<protein>
    <submittedName>
        <fullName evidence="2">Uncharacterized protein</fullName>
    </submittedName>
</protein>